<dbReference type="GO" id="GO:0008379">
    <property type="term" value="F:thioredoxin peroxidase activity"/>
    <property type="evidence" value="ECO:0007669"/>
    <property type="project" value="TreeGrafter"/>
</dbReference>
<sequence>MTRAPEVGAAAPDFALPGLLLSSDAVRRREYRLADAKGRPLVLVFYPGDGTMVCTKQLCSYTSELDRFKDLGADVWAVSPQDLDSHEKFARKHGLAFPLLYDEGQAVAAAFGIRAPGVGPRRSVFVLDGDGVVRWRHIALVGLTFRSTDTLVEQLALLRDGR</sequence>
<dbReference type="InterPro" id="IPR036249">
    <property type="entry name" value="Thioredoxin-like_sf"/>
</dbReference>
<comment type="catalytic activity">
    <reaction evidence="12">
        <text>a hydroperoxide + [thioredoxin]-dithiol = an alcohol + [thioredoxin]-disulfide + H2O</text>
        <dbReference type="Rhea" id="RHEA:62620"/>
        <dbReference type="Rhea" id="RHEA-COMP:10698"/>
        <dbReference type="Rhea" id="RHEA-COMP:10700"/>
        <dbReference type="ChEBI" id="CHEBI:15377"/>
        <dbReference type="ChEBI" id="CHEBI:29950"/>
        <dbReference type="ChEBI" id="CHEBI:30879"/>
        <dbReference type="ChEBI" id="CHEBI:35924"/>
        <dbReference type="ChEBI" id="CHEBI:50058"/>
        <dbReference type="EC" id="1.11.1.24"/>
    </reaction>
</comment>
<proteinExistence type="inferred from homology"/>
<keyword evidence="4" id="KW-0575">Peroxidase</keyword>
<dbReference type="GO" id="GO:0045454">
    <property type="term" value="P:cell redox homeostasis"/>
    <property type="evidence" value="ECO:0007669"/>
    <property type="project" value="TreeGrafter"/>
</dbReference>
<feature type="domain" description="Thioredoxin" evidence="14">
    <location>
        <begin position="5"/>
        <end position="160"/>
    </location>
</feature>
<reference evidence="15" key="2">
    <citation type="submission" date="2020-09" db="EMBL/GenBank/DDBJ databases">
        <authorList>
            <person name="Sun Q."/>
            <person name="Ohkuma M."/>
        </authorList>
    </citation>
    <scope>NUCLEOTIDE SEQUENCE</scope>
    <source>
        <strain evidence="15">JCM 5069</strain>
    </source>
</reference>
<evidence type="ECO:0000256" key="10">
    <source>
        <dbReference type="ARBA" id="ARBA00038489"/>
    </source>
</evidence>
<dbReference type="GO" id="GO:0034599">
    <property type="term" value="P:cellular response to oxidative stress"/>
    <property type="evidence" value="ECO:0007669"/>
    <property type="project" value="TreeGrafter"/>
</dbReference>
<evidence type="ECO:0000256" key="6">
    <source>
        <dbReference type="ARBA" id="ARBA00023002"/>
    </source>
</evidence>
<comment type="similarity">
    <text evidence="10">Belongs to the peroxiredoxin family. BCP/PrxQ subfamily.</text>
</comment>
<dbReference type="PROSITE" id="PS51352">
    <property type="entry name" value="THIOREDOXIN_2"/>
    <property type="match status" value="1"/>
</dbReference>
<keyword evidence="7" id="KW-1015">Disulfide bond</keyword>
<name>A0A919GI72_9ACTN</name>
<keyword evidence="8" id="KW-0676">Redox-active center</keyword>
<evidence type="ECO:0000259" key="14">
    <source>
        <dbReference type="PROSITE" id="PS51352"/>
    </source>
</evidence>
<gene>
    <name evidence="15" type="ORF">GCM10018793_51460</name>
</gene>
<comment type="function">
    <text evidence="1">Thiol-specific peroxidase that catalyzes the reduction of hydrogen peroxide and organic hydroperoxides to water and alcohols, respectively. Plays a role in cell protection against oxidative stress by detoxifying peroxides and as sensor of hydrogen peroxide-mediated signaling events.</text>
</comment>
<evidence type="ECO:0000256" key="5">
    <source>
        <dbReference type="ARBA" id="ARBA00022862"/>
    </source>
</evidence>
<dbReference type="InterPro" id="IPR024706">
    <property type="entry name" value="Peroxiredoxin_AhpC-typ"/>
</dbReference>
<dbReference type="PIRSF" id="PIRSF000239">
    <property type="entry name" value="AHPC"/>
    <property type="match status" value="1"/>
</dbReference>
<evidence type="ECO:0000256" key="2">
    <source>
        <dbReference type="ARBA" id="ARBA00011245"/>
    </source>
</evidence>
<dbReference type="Pfam" id="PF00578">
    <property type="entry name" value="AhpC-TSA"/>
    <property type="match status" value="1"/>
</dbReference>
<evidence type="ECO:0000256" key="3">
    <source>
        <dbReference type="ARBA" id="ARBA00013017"/>
    </source>
</evidence>
<dbReference type="EC" id="1.11.1.24" evidence="3"/>
<comment type="subunit">
    <text evidence="2">Monomer.</text>
</comment>
<dbReference type="InterPro" id="IPR000866">
    <property type="entry name" value="AhpC/TSA"/>
</dbReference>
<dbReference type="Gene3D" id="3.40.30.10">
    <property type="entry name" value="Glutaredoxin"/>
    <property type="match status" value="1"/>
</dbReference>
<dbReference type="PANTHER" id="PTHR42801">
    <property type="entry name" value="THIOREDOXIN-DEPENDENT PEROXIDE REDUCTASE"/>
    <property type="match status" value="1"/>
</dbReference>
<protein>
    <recommendedName>
        <fullName evidence="3">thioredoxin-dependent peroxiredoxin</fullName>
        <ecNumber evidence="3">1.11.1.24</ecNumber>
    </recommendedName>
    <alternativeName>
        <fullName evidence="11">Bacterioferritin comigratory protein</fullName>
    </alternativeName>
    <alternativeName>
        <fullName evidence="9">Thioredoxin peroxidase</fullName>
    </alternativeName>
</protein>
<evidence type="ECO:0000256" key="1">
    <source>
        <dbReference type="ARBA" id="ARBA00003330"/>
    </source>
</evidence>
<dbReference type="EMBL" id="BNCD01000017">
    <property type="protein sequence ID" value="GHH85039.1"/>
    <property type="molecule type" value="Genomic_DNA"/>
</dbReference>
<dbReference type="CDD" id="cd03017">
    <property type="entry name" value="PRX_BCP"/>
    <property type="match status" value="1"/>
</dbReference>
<dbReference type="GO" id="GO:0005737">
    <property type="term" value="C:cytoplasm"/>
    <property type="evidence" value="ECO:0007669"/>
    <property type="project" value="TreeGrafter"/>
</dbReference>
<keyword evidence="5" id="KW-0049">Antioxidant</keyword>
<dbReference type="SUPFAM" id="SSF52833">
    <property type="entry name" value="Thioredoxin-like"/>
    <property type="match status" value="1"/>
</dbReference>
<evidence type="ECO:0000256" key="7">
    <source>
        <dbReference type="ARBA" id="ARBA00023157"/>
    </source>
</evidence>
<evidence type="ECO:0000313" key="16">
    <source>
        <dbReference type="Proteomes" id="UP000603708"/>
    </source>
</evidence>
<evidence type="ECO:0000313" key="15">
    <source>
        <dbReference type="EMBL" id="GHH85039.1"/>
    </source>
</evidence>
<evidence type="ECO:0000256" key="4">
    <source>
        <dbReference type="ARBA" id="ARBA00022559"/>
    </source>
</evidence>
<evidence type="ECO:0000256" key="9">
    <source>
        <dbReference type="ARBA" id="ARBA00032824"/>
    </source>
</evidence>
<dbReference type="InterPro" id="IPR013766">
    <property type="entry name" value="Thioredoxin_domain"/>
</dbReference>
<keyword evidence="6" id="KW-0560">Oxidoreductase</keyword>
<dbReference type="RefSeq" id="WP_189935957.1">
    <property type="nucleotide sequence ID" value="NZ_BNCD01000017.1"/>
</dbReference>
<dbReference type="Proteomes" id="UP000603708">
    <property type="component" value="Unassembled WGS sequence"/>
</dbReference>
<dbReference type="PANTHER" id="PTHR42801:SF22">
    <property type="entry name" value="PEROXIREDOXIN SLL0755-RELATED"/>
    <property type="match status" value="1"/>
</dbReference>
<comment type="caution">
    <text evidence="15">The sequence shown here is derived from an EMBL/GenBank/DDBJ whole genome shotgun (WGS) entry which is preliminary data.</text>
</comment>
<evidence type="ECO:0000256" key="12">
    <source>
        <dbReference type="ARBA" id="ARBA00049091"/>
    </source>
</evidence>
<evidence type="ECO:0000256" key="11">
    <source>
        <dbReference type="ARBA" id="ARBA00041373"/>
    </source>
</evidence>
<evidence type="ECO:0000256" key="13">
    <source>
        <dbReference type="PIRSR" id="PIRSR000239-1"/>
    </source>
</evidence>
<dbReference type="InterPro" id="IPR050924">
    <property type="entry name" value="Peroxiredoxin_BCP/PrxQ"/>
</dbReference>
<dbReference type="AlphaFoldDB" id="A0A919GI72"/>
<feature type="active site" description="Cysteine sulfenic acid (-SOH) intermediate; for peroxidase activity" evidence="13">
    <location>
        <position position="54"/>
    </location>
</feature>
<accession>A0A919GI72</accession>
<evidence type="ECO:0000256" key="8">
    <source>
        <dbReference type="ARBA" id="ARBA00023284"/>
    </source>
</evidence>
<reference evidence="15" key="1">
    <citation type="journal article" date="2014" name="Int. J. Syst. Evol. Microbiol.">
        <title>Complete genome sequence of Corynebacterium casei LMG S-19264T (=DSM 44701T), isolated from a smear-ripened cheese.</title>
        <authorList>
            <consortium name="US DOE Joint Genome Institute (JGI-PGF)"/>
            <person name="Walter F."/>
            <person name="Albersmeier A."/>
            <person name="Kalinowski J."/>
            <person name="Ruckert C."/>
        </authorList>
    </citation>
    <scope>NUCLEOTIDE SEQUENCE</scope>
    <source>
        <strain evidence="15">JCM 5069</strain>
    </source>
</reference>
<organism evidence="15 16">
    <name type="scientific">Streptomyces sulfonofaciens</name>
    <dbReference type="NCBI Taxonomy" id="68272"/>
    <lineage>
        <taxon>Bacteria</taxon>
        <taxon>Bacillati</taxon>
        <taxon>Actinomycetota</taxon>
        <taxon>Actinomycetes</taxon>
        <taxon>Kitasatosporales</taxon>
        <taxon>Streptomycetaceae</taxon>
        <taxon>Streptomyces</taxon>
    </lineage>
</organism>
<keyword evidence="16" id="KW-1185">Reference proteome</keyword>